<accession>D8M9X5</accession>
<feature type="domain" description="AMP-dependent synthetase/ligase" evidence="1">
    <location>
        <begin position="2"/>
        <end position="398"/>
    </location>
</feature>
<dbReference type="PANTHER" id="PTHR43272">
    <property type="entry name" value="LONG-CHAIN-FATTY-ACID--COA LIGASE"/>
    <property type="match status" value="1"/>
</dbReference>
<proteinExistence type="predicted"/>
<dbReference type="Proteomes" id="UP000008312">
    <property type="component" value="Unassembled WGS sequence"/>
</dbReference>
<reference evidence="2" key="1">
    <citation type="submission" date="2010-02" db="EMBL/GenBank/DDBJ databases">
        <title>Sequencing and annotation of the Blastocystis hominis genome.</title>
        <authorList>
            <person name="Wincker P."/>
        </authorList>
    </citation>
    <scope>NUCLEOTIDE SEQUENCE</scope>
    <source>
        <strain evidence="2">Singapore isolate B</strain>
    </source>
</reference>
<dbReference type="InterPro" id="IPR042099">
    <property type="entry name" value="ANL_N_sf"/>
</dbReference>
<dbReference type="Gene3D" id="3.40.50.12780">
    <property type="entry name" value="N-terminal domain of ligase-like"/>
    <property type="match status" value="1"/>
</dbReference>
<dbReference type="AlphaFoldDB" id="D8M9X5"/>
<dbReference type="InParanoid" id="D8M9X5"/>
<dbReference type="GeneID" id="24921561"/>
<dbReference type="EMBL" id="FN668689">
    <property type="protein sequence ID" value="CBK24864.2"/>
    <property type="molecule type" value="Genomic_DNA"/>
</dbReference>
<dbReference type="RefSeq" id="XP_012898912.1">
    <property type="nucleotide sequence ID" value="XM_013043458.1"/>
</dbReference>
<dbReference type="InterPro" id="IPR000873">
    <property type="entry name" value="AMP-dep_synth/lig_dom"/>
</dbReference>
<dbReference type="InterPro" id="IPR020845">
    <property type="entry name" value="AMP-binding_CS"/>
</dbReference>
<dbReference type="PROSITE" id="PS00455">
    <property type="entry name" value="AMP_BINDING"/>
    <property type="match status" value="1"/>
</dbReference>
<dbReference type="SUPFAM" id="SSF56801">
    <property type="entry name" value="Acetyl-CoA synthetase-like"/>
    <property type="match status" value="1"/>
</dbReference>
<keyword evidence="3" id="KW-1185">Reference proteome</keyword>
<dbReference type="GO" id="GO:0005783">
    <property type="term" value="C:endoplasmic reticulum"/>
    <property type="evidence" value="ECO:0007669"/>
    <property type="project" value="TreeGrafter"/>
</dbReference>
<evidence type="ECO:0000313" key="3">
    <source>
        <dbReference type="Proteomes" id="UP000008312"/>
    </source>
</evidence>
<dbReference type="PANTHER" id="PTHR43272:SF3">
    <property type="entry name" value="LONG CHAIN ACYL-COA SYNTHETASE 4"/>
    <property type="match status" value="1"/>
</dbReference>
<dbReference type="GO" id="GO:0016020">
    <property type="term" value="C:membrane"/>
    <property type="evidence" value="ECO:0007669"/>
    <property type="project" value="TreeGrafter"/>
</dbReference>
<protein>
    <recommendedName>
        <fullName evidence="1">AMP-dependent synthetase/ligase domain-containing protein</fullName>
    </recommendedName>
</protein>
<gene>
    <name evidence="2" type="ORF">GSBLH_T00004538001</name>
</gene>
<sequence length="575" mass="64617">MATNFGSGLIHHNLVTHDENLIGLYSGNCIHWGITDHACNAYGLTLVPIYDTLGTDSVEYILQQTCLKTCICGVSETEKLLSLKHRLPCLEYIILIGEISDQLKSMADDCNVTLLTFETIESEGKNDPLKNRPPFAEDICTICYTSGTTGTPKGVLISHRNFVSAIMATIQTGLFPTSEDRYLSYLPLAHVLERAVSYALLSVGAQIGFAQGDRKRIVNDVKALRPTVFCSVPQLLNRIYEGIKSEIEKRGWMTRTLFQWGMEVKKYRIEHGYSKSDWFFDTLLFGPIRKSIGLENVRITVSGSAPLSDEVKSFLQCLLGGVIVEGYGATETSGPATIEFAGSRGKGTVGVPIPCNLLKLVDVPEMGYCATDRVFQGKACLGRGELCIKGYNVSSGYYKNDEASKASFDDEGFFKTGDIAVLLPNYEVKIIDRKKNIFKLSQGEYIAVEKLEAYYGSSPFVKQIFIYGDSLRNYLIGFVVPEESFVMKWAQSVPSYKGFSFKDICRSQLFHRQLSFEFQRIFEEKQLKGFERLTKFKVEPESWTVEQDLITPTFKLRRRKLKDKFQESIKAIYSA</sequence>
<dbReference type="OrthoDB" id="1700726at2759"/>
<dbReference type="Pfam" id="PF00501">
    <property type="entry name" value="AMP-binding"/>
    <property type="match status" value="1"/>
</dbReference>
<organism evidence="2">
    <name type="scientific">Blastocystis hominis</name>
    <dbReference type="NCBI Taxonomy" id="12968"/>
    <lineage>
        <taxon>Eukaryota</taxon>
        <taxon>Sar</taxon>
        <taxon>Stramenopiles</taxon>
        <taxon>Bigyra</taxon>
        <taxon>Opalozoa</taxon>
        <taxon>Opalinata</taxon>
        <taxon>Blastocystidae</taxon>
        <taxon>Blastocystis</taxon>
    </lineage>
</organism>
<dbReference type="FunCoup" id="D8M9X5">
    <property type="interactions" value="10"/>
</dbReference>
<dbReference type="OMA" id="WYHSIGL"/>
<evidence type="ECO:0000259" key="1">
    <source>
        <dbReference type="Pfam" id="PF00501"/>
    </source>
</evidence>
<name>D8M9X5_BLAHO</name>
<dbReference type="GO" id="GO:0004467">
    <property type="term" value="F:long-chain fatty acid-CoA ligase activity"/>
    <property type="evidence" value="ECO:0007669"/>
    <property type="project" value="TreeGrafter"/>
</dbReference>
<evidence type="ECO:0000313" key="2">
    <source>
        <dbReference type="EMBL" id="CBK24864.2"/>
    </source>
</evidence>